<dbReference type="GO" id="GO:0004743">
    <property type="term" value="F:pyruvate kinase activity"/>
    <property type="evidence" value="ECO:0007669"/>
    <property type="project" value="UniProtKB-EC"/>
</dbReference>
<dbReference type="GO" id="GO:0016301">
    <property type="term" value="F:kinase activity"/>
    <property type="evidence" value="ECO:0007669"/>
    <property type="project" value="UniProtKB-KW"/>
</dbReference>
<comment type="pathway">
    <text evidence="1">Carbohydrate degradation; glycolysis; pyruvate from D-glyceraldehyde 3-phosphate: step 5/5.</text>
</comment>
<proteinExistence type="inferred from homology"/>
<evidence type="ECO:0000313" key="13">
    <source>
        <dbReference type="EMBL" id="GLB53882.1"/>
    </source>
</evidence>
<keyword evidence="5" id="KW-0479">Metal-binding</keyword>
<keyword evidence="10" id="KW-0324">Glycolysis</keyword>
<dbReference type="InterPro" id="IPR015793">
    <property type="entry name" value="Pyrv_Knase_brl"/>
</dbReference>
<evidence type="ECO:0000256" key="6">
    <source>
        <dbReference type="ARBA" id="ARBA00022741"/>
    </source>
</evidence>
<keyword evidence="7 13" id="KW-0418">Kinase</keyword>
<evidence type="ECO:0000256" key="8">
    <source>
        <dbReference type="ARBA" id="ARBA00022840"/>
    </source>
</evidence>
<dbReference type="Proteomes" id="UP001143545">
    <property type="component" value="Unassembled WGS sequence"/>
</dbReference>
<keyword evidence="4" id="KW-0808">Transferase</keyword>
<dbReference type="PANTHER" id="PTHR11817">
    <property type="entry name" value="PYRUVATE KINASE"/>
    <property type="match status" value="1"/>
</dbReference>
<dbReference type="RefSeq" id="WP_281756161.1">
    <property type="nucleotide sequence ID" value="NZ_BRVP01000026.1"/>
</dbReference>
<evidence type="ECO:0000256" key="9">
    <source>
        <dbReference type="ARBA" id="ARBA00022842"/>
    </source>
</evidence>
<feature type="domain" description="Pyruvate kinase barrel" evidence="12">
    <location>
        <begin position="138"/>
        <end position="223"/>
    </location>
</feature>
<dbReference type="GO" id="GO:0000287">
    <property type="term" value="F:magnesium ion binding"/>
    <property type="evidence" value="ECO:0007669"/>
    <property type="project" value="InterPro"/>
</dbReference>
<dbReference type="InterPro" id="IPR001697">
    <property type="entry name" value="Pyr_Knase"/>
</dbReference>
<sequence>MAIEHTIKTIEKTRKAIARIDEIIHLCLEEEEKYRPQLQTLNEEYKHSAKNLIHYLVFRRYHSGELQSFVFKNGFSGLKNAEGNVMFSLIATKKLLALSIGDAPCNDEEPELTFKMAQKTLQKRVKALLGDKKKKRHVRIMVTQPNTSAKDPNIVYGMMENGMNTVRINCAHDDEETWLQIIENTKTAMEKLDKKVTISMDLGGPKIRTGAIKSGPKVVHLTPDRDALGHVVNPAVAILIKEGELFPDEENNYIPVPESMINALEEGDVIRFYDTRDKVRELKVIVKERKLVWVHSNVSAYLQTDNELFIFKKNISFKIGEIPPLEQYLILKKGDYITIHKNQIDGMPAQLDKEGNIVKPACISCTSQKVFNLVKKGEAILFDDGKISGVVEENTGDVLKARITYAKESGAKLRADKGINFPESNLKLAGLTAKDKQDLKFVATHADVVNMSFVNSVSDVDDLLEALNEIESETKVGIILKIETMTAFKNIVKIIITAMKHKLVGVMIARGDLAVECGWENIGLVQKELLRICHSAHIPVVWATQVMETLAKKGIPSRAEITDAVMAQHADCVMLNKGMYINEAIELLDTILINVEKTRSDKRAFFKQIEGID</sequence>
<name>A0A9W6B8F3_9FLAO</name>
<dbReference type="SUPFAM" id="SSF51621">
    <property type="entry name" value="Phosphoenolpyruvate/pyruvate domain"/>
    <property type="match status" value="1"/>
</dbReference>
<comment type="caution">
    <text evidence="13">The sequence shown here is derived from an EMBL/GenBank/DDBJ whole genome shotgun (WGS) entry which is preliminary data.</text>
</comment>
<dbReference type="InterPro" id="IPR040442">
    <property type="entry name" value="Pyrv_kinase-like_dom_sf"/>
</dbReference>
<evidence type="ECO:0000256" key="4">
    <source>
        <dbReference type="ARBA" id="ARBA00022679"/>
    </source>
</evidence>
<reference evidence="13" key="1">
    <citation type="submission" date="2022-07" db="EMBL/GenBank/DDBJ databases">
        <title>Taxonomy of Novel Oxalotrophic and Methylotrophic Bacteria.</title>
        <authorList>
            <person name="Sahin N."/>
            <person name="Tani A."/>
        </authorList>
    </citation>
    <scope>NUCLEOTIDE SEQUENCE</scope>
    <source>
        <strain evidence="13">AM327</strain>
    </source>
</reference>
<keyword evidence="14" id="KW-1185">Reference proteome</keyword>
<evidence type="ECO:0000256" key="5">
    <source>
        <dbReference type="ARBA" id="ARBA00022723"/>
    </source>
</evidence>
<keyword evidence="11 13" id="KW-0670">Pyruvate</keyword>
<keyword evidence="9" id="KW-0460">Magnesium</keyword>
<evidence type="ECO:0000313" key="14">
    <source>
        <dbReference type="Proteomes" id="UP001143545"/>
    </source>
</evidence>
<dbReference type="Pfam" id="PF00224">
    <property type="entry name" value="PK"/>
    <property type="match status" value="2"/>
</dbReference>
<gene>
    <name evidence="13" type="ORF">NBRC110019_29230</name>
</gene>
<dbReference type="EMBL" id="BRVP01000026">
    <property type="protein sequence ID" value="GLB53882.1"/>
    <property type="molecule type" value="Genomic_DNA"/>
</dbReference>
<evidence type="ECO:0000256" key="11">
    <source>
        <dbReference type="ARBA" id="ARBA00023317"/>
    </source>
</evidence>
<evidence type="ECO:0000256" key="10">
    <source>
        <dbReference type="ARBA" id="ARBA00023152"/>
    </source>
</evidence>
<dbReference type="NCBIfam" id="NF011314">
    <property type="entry name" value="PRK14725.1"/>
    <property type="match status" value="1"/>
</dbReference>
<evidence type="ECO:0000259" key="12">
    <source>
        <dbReference type="Pfam" id="PF00224"/>
    </source>
</evidence>
<keyword evidence="8" id="KW-0067">ATP-binding</keyword>
<dbReference type="GO" id="GO:0005524">
    <property type="term" value="F:ATP binding"/>
    <property type="evidence" value="ECO:0007669"/>
    <property type="project" value="UniProtKB-KW"/>
</dbReference>
<comment type="similarity">
    <text evidence="2">Belongs to the pyruvate kinase family.</text>
</comment>
<evidence type="ECO:0000256" key="7">
    <source>
        <dbReference type="ARBA" id="ARBA00022777"/>
    </source>
</evidence>
<accession>A0A9W6B8F3</accession>
<dbReference type="InterPro" id="IPR015813">
    <property type="entry name" value="Pyrv/PenolPyrv_kinase-like_dom"/>
</dbReference>
<protein>
    <recommendedName>
        <fullName evidence="3">pyruvate kinase</fullName>
        <ecNumber evidence="3">2.7.1.40</ecNumber>
    </recommendedName>
</protein>
<dbReference type="Gene3D" id="3.20.20.60">
    <property type="entry name" value="Phosphoenolpyruvate-binding domains"/>
    <property type="match status" value="2"/>
</dbReference>
<evidence type="ECO:0000256" key="2">
    <source>
        <dbReference type="ARBA" id="ARBA00008663"/>
    </source>
</evidence>
<organism evidence="13 14">
    <name type="scientific">Neptunitalea chrysea</name>
    <dbReference type="NCBI Taxonomy" id="1647581"/>
    <lineage>
        <taxon>Bacteria</taxon>
        <taxon>Pseudomonadati</taxon>
        <taxon>Bacteroidota</taxon>
        <taxon>Flavobacteriia</taxon>
        <taxon>Flavobacteriales</taxon>
        <taxon>Flavobacteriaceae</taxon>
        <taxon>Neptunitalea</taxon>
    </lineage>
</organism>
<feature type="domain" description="Pyruvate kinase barrel" evidence="12">
    <location>
        <begin position="358"/>
        <end position="576"/>
    </location>
</feature>
<dbReference type="GO" id="GO:0030955">
    <property type="term" value="F:potassium ion binding"/>
    <property type="evidence" value="ECO:0007669"/>
    <property type="project" value="InterPro"/>
</dbReference>
<evidence type="ECO:0000256" key="1">
    <source>
        <dbReference type="ARBA" id="ARBA00004997"/>
    </source>
</evidence>
<dbReference type="AlphaFoldDB" id="A0A9W6B8F3"/>
<dbReference type="InterPro" id="IPR011037">
    <property type="entry name" value="Pyrv_Knase-like_insert_dom_sf"/>
</dbReference>
<dbReference type="SUPFAM" id="SSF50800">
    <property type="entry name" value="PK beta-barrel domain-like"/>
    <property type="match status" value="1"/>
</dbReference>
<keyword evidence="6" id="KW-0547">Nucleotide-binding</keyword>
<dbReference type="EC" id="2.7.1.40" evidence="3"/>
<evidence type="ECO:0000256" key="3">
    <source>
        <dbReference type="ARBA" id="ARBA00012142"/>
    </source>
</evidence>